<dbReference type="Proteomes" id="UP001595979">
    <property type="component" value="Unassembled WGS sequence"/>
</dbReference>
<proteinExistence type="predicted"/>
<evidence type="ECO:0000313" key="1">
    <source>
        <dbReference type="EMBL" id="MFC5849236.1"/>
    </source>
</evidence>
<accession>A0ABW1DN99</accession>
<comment type="caution">
    <text evidence="1">The sequence shown here is derived from an EMBL/GenBank/DDBJ whole genome shotgun (WGS) entry which is preliminary data.</text>
</comment>
<gene>
    <name evidence="1" type="ORF">ACFPQ6_13050</name>
</gene>
<evidence type="ECO:0000313" key="2">
    <source>
        <dbReference type="Proteomes" id="UP001595979"/>
    </source>
</evidence>
<dbReference type="RefSeq" id="WP_380050274.1">
    <property type="nucleotide sequence ID" value="NZ_JBHSOH010000016.1"/>
</dbReference>
<name>A0ABW1DN99_9DEIO</name>
<dbReference type="EMBL" id="JBHSOH010000016">
    <property type="protein sequence ID" value="MFC5849236.1"/>
    <property type="molecule type" value="Genomic_DNA"/>
</dbReference>
<keyword evidence="2" id="KW-1185">Reference proteome</keyword>
<organism evidence="1 2">
    <name type="scientific">Deinococcus petrolearius</name>
    <dbReference type="NCBI Taxonomy" id="1751295"/>
    <lineage>
        <taxon>Bacteria</taxon>
        <taxon>Thermotogati</taxon>
        <taxon>Deinococcota</taxon>
        <taxon>Deinococci</taxon>
        <taxon>Deinococcales</taxon>
        <taxon>Deinococcaceae</taxon>
        <taxon>Deinococcus</taxon>
    </lineage>
</organism>
<sequence length="50" mass="5449">MTDAETVFLTHLERTTLPILLILCDDHDFAPVSGASLIANRAADGEKHKT</sequence>
<reference evidence="2" key="1">
    <citation type="journal article" date="2019" name="Int. J. Syst. Evol. Microbiol.">
        <title>The Global Catalogue of Microorganisms (GCM) 10K type strain sequencing project: providing services to taxonomists for standard genome sequencing and annotation.</title>
        <authorList>
            <consortium name="The Broad Institute Genomics Platform"/>
            <consortium name="The Broad Institute Genome Sequencing Center for Infectious Disease"/>
            <person name="Wu L."/>
            <person name="Ma J."/>
        </authorList>
    </citation>
    <scope>NUCLEOTIDE SEQUENCE [LARGE SCALE GENOMIC DNA]</scope>
    <source>
        <strain evidence="2">CGMCC 1.15053</strain>
    </source>
</reference>
<protein>
    <submittedName>
        <fullName evidence="1">Uncharacterized protein</fullName>
    </submittedName>
</protein>